<gene>
    <name evidence="4" type="ORF">H4219_000142</name>
</gene>
<feature type="repeat" description="WD" evidence="3">
    <location>
        <begin position="98"/>
        <end position="141"/>
    </location>
</feature>
<dbReference type="InterPro" id="IPR001680">
    <property type="entry name" value="WD40_rpt"/>
</dbReference>
<dbReference type="InterPro" id="IPR036322">
    <property type="entry name" value="WD40_repeat_dom_sf"/>
</dbReference>
<keyword evidence="2" id="KW-0677">Repeat</keyword>
<dbReference type="AlphaFoldDB" id="A0A9W8A414"/>
<dbReference type="OrthoDB" id="256303at2759"/>
<protein>
    <submittedName>
        <fullName evidence="4">Uncharacterized protein</fullName>
    </submittedName>
</protein>
<sequence length="275" mass="30709">MVFRTGKSNEVVIESPITDTISELQFSPQSNFLAAASWDNQVRIWDVDYTQAKPVTAITHEGPALCCTWSMDGKYMVSGGADTFGRMVDMDSGSNMLVAKHDEPIRNVRFVALNGQPILVTGSWDKTIKYWDLRQQKPLGSVDIQQKCYAMDARGDCIVIATANRMIHYIDAKNPQFIMKTFLSPLKYQTKSLAISPDAKCTAIGSVEGRFALEYFADSNKEWIEGTPTCVAYHSNGERLAYALGNDWTQEKKIGVRGSPTRIVVHKLNRIQQGL</sequence>
<dbReference type="InterPro" id="IPR015943">
    <property type="entry name" value="WD40/YVTN_repeat-like_dom_sf"/>
</dbReference>
<comment type="caution">
    <text evidence="4">The sequence shown here is derived from an EMBL/GenBank/DDBJ whole genome shotgun (WGS) entry which is preliminary data.</text>
</comment>
<dbReference type="EMBL" id="JANBPU010000001">
    <property type="protein sequence ID" value="KAJ1922280.1"/>
    <property type="molecule type" value="Genomic_DNA"/>
</dbReference>
<organism evidence="4 5">
    <name type="scientific">Mycoemilia scoparia</name>
    <dbReference type="NCBI Taxonomy" id="417184"/>
    <lineage>
        <taxon>Eukaryota</taxon>
        <taxon>Fungi</taxon>
        <taxon>Fungi incertae sedis</taxon>
        <taxon>Zoopagomycota</taxon>
        <taxon>Kickxellomycotina</taxon>
        <taxon>Kickxellomycetes</taxon>
        <taxon>Kickxellales</taxon>
        <taxon>Kickxellaceae</taxon>
        <taxon>Mycoemilia</taxon>
    </lineage>
</organism>
<evidence type="ECO:0000313" key="5">
    <source>
        <dbReference type="Proteomes" id="UP001150538"/>
    </source>
</evidence>
<dbReference type="InterPro" id="IPR019775">
    <property type="entry name" value="WD40_repeat_CS"/>
</dbReference>
<evidence type="ECO:0000313" key="4">
    <source>
        <dbReference type="EMBL" id="KAJ1922280.1"/>
    </source>
</evidence>
<keyword evidence="1 3" id="KW-0853">WD repeat</keyword>
<evidence type="ECO:0000256" key="2">
    <source>
        <dbReference type="ARBA" id="ARBA00022737"/>
    </source>
</evidence>
<dbReference type="SMART" id="SM00320">
    <property type="entry name" value="WD40"/>
    <property type="match status" value="3"/>
</dbReference>
<name>A0A9W8A414_9FUNG</name>
<evidence type="ECO:0000256" key="3">
    <source>
        <dbReference type="PROSITE-ProRule" id="PRU00221"/>
    </source>
</evidence>
<feature type="repeat" description="WD" evidence="3">
    <location>
        <begin position="18"/>
        <end position="48"/>
    </location>
</feature>
<accession>A0A9W8A414</accession>
<dbReference type="SUPFAM" id="SSF50978">
    <property type="entry name" value="WD40 repeat-like"/>
    <property type="match status" value="1"/>
</dbReference>
<dbReference type="Gene3D" id="2.130.10.10">
    <property type="entry name" value="YVTN repeat-like/Quinoprotein amine dehydrogenase"/>
    <property type="match status" value="1"/>
</dbReference>
<proteinExistence type="predicted"/>
<reference evidence="4" key="1">
    <citation type="submission" date="2022-07" db="EMBL/GenBank/DDBJ databases">
        <title>Phylogenomic reconstructions and comparative analyses of Kickxellomycotina fungi.</title>
        <authorList>
            <person name="Reynolds N.K."/>
            <person name="Stajich J.E."/>
            <person name="Barry K."/>
            <person name="Grigoriev I.V."/>
            <person name="Crous P."/>
            <person name="Smith M.E."/>
        </authorList>
    </citation>
    <scope>NUCLEOTIDE SEQUENCE</scope>
    <source>
        <strain evidence="4">NBRC 100468</strain>
    </source>
</reference>
<dbReference type="PANTHER" id="PTHR10971">
    <property type="entry name" value="MRNA EXPORT FACTOR AND BUB3"/>
    <property type="match status" value="1"/>
</dbReference>
<dbReference type="PROSITE" id="PS50082">
    <property type="entry name" value="WD_REPEATS_2"/>
    <property type="match status" value="2"/>
</dbReference>
<dbReference type="Pfam" id="PF00400">
    <property type="entry name" value="WD40"/>
    <property type="match status" value="3"/>
</dbReference>
<dbReference type="PROSITE" id="PS50294">
    <property type="entry name" value="WD_REPEATS_REGION"/>
    <property type="match status" value="2"/>
</dbReference>
<dbReference type="Proteomes" id="UP001150538">
    <property type="component" value="Unassembled WGS sequence"/>
</dbReference>
<dbReference type="PROSITE" id="PS00678">
    <property type="entry name" value="WD_REPEATS_1"/>
    <property type="match status" value="1"/>
</dbReference>
<evidence type="ECO:0000256" key="1">
    <source>
        <dbReference type="ARBA" id="ARBA00022574"/>
    </source>
</evidence>
<keyword evidence="5" id="KW-1185">Reference proteome</keyword>